<comment type="subcellular location">
    <subcellularLocation>
        <location evidence="1">Cytoplasm</location>
    </subcellularLocation>
</comment>
<dbReference type="GO" id="GO:0005737">
    <property type="term" value="C:cytoplasm"/>
    <property type="evidence" value="ECO:0007669"/>
    <property type="project" value="UniProtKB-SubCell"/>
</dbReference>
<sequence length="559" mass="61717">MEHADCQQLVHILGEMLESRSLRDMNQSVFKCMKCSALFSQECLSIATASSGVNLRDPSCPVCGSTVVIETNEIISGSGHKDITLSQCSIGQMSSMLDVPVMVHRPASPPTLTTPVIAASSVTSLEHSSPIRRSGSDIEIISNPSQSSIEILEENVRNQSSEEPTAVPPLPSLLGDGGMVRPESSSSGSLTDSICTTYENHLINKTPSQDTAKHTLGILSDDMSIVDKPVTYSSMLEGLKQNVSTKLLSDSLRPPSPGAQDIYYSYKDFAAVDHRIKLHLYLHIFEDDQEELILLLRAQIVSQNIKTPFFGCIVMSTTKVYILRVTGKEGEEPEKWLKKESSWPAGCLSVVLTLPWEQGLCLEMKSSEKTLPTHYLVLLQDGQRTNNFISFLSGLILPDNYKLIMHKISNEHLLLIQQLILSVCNSDSHVQLLVIFSHCFLGRSVSGNNKELGVGTMVITDSSLVLTKDSVDWLFPHSSCSPHAHSAQEISNLIEVEVNGFILTLYFMDEVSNSEECWNIVMETNEAVHSIVEALRSPWEHLFSLPLQIVHKEDLSVLP</sequence>
<gene>
    <name evidence="5" type="ORF">TCEB3V08_LOCUS11033</name>
</gene>
<keyword evidence="2" id="KW-0963">Cytoplasm</keyword>
<dbReference type="Pfam" id="PF23142">
    <property type="entry name" value="PH_PLEKHM2"/>
    <property type="match status" value="1"/>
</dbReference>
<evidence type="ECO:0000313" key="5">
    <source>
        <dbReference type="EMBL" id="CAD7411664.1"/>
    </source>
</evidence>
<evidence type="ECO:0000259" key="3">
    <source>
        <dbReference type="Pfam" id="PF23142"/>
    </source>
</evidence>
<feature type="domain" description="PLEKHM2 PH" evidence="3">
    <location>
        <begin position="268"/>
        <end position="394"/>
    </location>
</feature>
<dbReference type="InterPro" id="IPR057288">
    <property type="entry name" value="PH_PLEKHM2"/>
</dbReference>
<feature type="domain" description="STK11-interacting protein C-terminal PH" evidence="4">
    <location>
        <begin position="486"/>
        <end position="550"/>
    </location>
</feature>
<organism evidence="5">
    <name type="scientific">Timema cristinae</name>
    <name type="common">Walking stick</name>
    <dbReference type="NCBI Taxonomy" id="61476"/>
    <lineage>
        <taxon>Eukaryota</taxon>
        <taxon>Metazoa</taxon>
        <taxon>Ecdysozoa</taxon>
        <taxon>Arthropoda</taxon>
        <taxon>Hexapoda</taxon>
        <taxon>Insecta</taxon>
        <taxon>Pterygota</taxon>
        <taxon>Neoptera</taxon>
        <taxon>Polyneoptera</taxon>
        <taxon>Phasmatodea</taxon>
        <taxon>Timematodea</taxon>
        <taxon>Timematoidea</taxon>
        <taxon>Timematidae</taxon>
        <taxon>Timema</taxon>
    </lineage>
</organism>
<evidence type="ECO:0000256" key="1">
    <source>
        <dbReference type="ARBA" id="ARBA00004496"/>
    </source>
</evidence>
<evidence type="ECO:0000259" key="4">
    <source>
        <dbReference type="Pfam" id="PF25624"/>
    </source>
</evidence>
<name>A0A7R9DBN1_TIMCR</name>
<protein>
    <recommendedName>
        <fullName evidence="6">Serine/threonine-protein kinase 11-interacting protein</fullName>
    </recommendedName>
</protein>
<accession>A0A7R9DBN1</accession>
<proteinExistence type="predicted"/>
<evidence type="ECO:0008006" key="6">
    <source>
        <dbReference type="Google" id="ProtNLM"/>
    </source>
</evidence>
<dbReference type="InterPro" id="IPR057676">
    <property type="entry name" value="PH_S11IP_C"/>
</dbReference>
<dbReference type="AlphaFoldDB" id="A0A7R9DBN1"/>
<evidence type="ECO:0000256" key="2">
    <source>
        <dbReference type="ARBA" id="ARBA00022490"/>
    </source>
</evidence>
<dbReference type="EMBL" id="OC322355">
    <property type="protein sequence ID" value="CAD7411664.1"/>
    <property type="molecule type" value="Genomic_DNA"/>
</dbReference>
<dbReference type="Pfam" id="PF25624">
    <property type="entry name" value="PH_S11IP_C"/>
    <property type="match status" value="1"/>
</dbReference>
<reference evidence="5" key="1">
    <citation type="submission" date="2020-11" db="EMBL/GenBank/DDBJ databases">
        <authorList>
            <person name="Tran Van P."/>
        </authorList>
    </citation>
    <scope>NUCLEOTIDE SEQUENCE</scope>
</reference>